<dbReference type="GO" id="GO:0016853">
    <property type="term" value="F:isomerase activity"/>
    <property type="evidence" value="ECO:0007669"/>
    <property type="project" value="UniProtKB-KW"/>
</dbReference>
<evidence type="ECO:0000313" key="2">
    <source>
        <dbReference type="EMBL" id="JAA72215.1"/>
    </source>
</evidence>
<protein>
    <submittedName>
        <fullName evidence="2">Putative thioredoxin/protein disulfide isomerase</fullName>
    </submittedName>
</protein>
<name>A0A0K8RM87_IXORI</name>
<dbReference type="AlphaFoldDB" id="A0A0K8RM87"/>
<sequence length="183" mass="19587">MHLHELVQGLQIPGTVELCRSLAVLEQHQRRVALHLVAVAEGFVDGAVHLGNLHLGPGRKLARQVVPGRRQPLAVAAPGGKELDKGHALGHHTFERWMPTAPSLEVGPPAEVSCWPSWEPVLGTRGLPLRQAAQQTPLDASSWEPTDPGTSPPAFPARSRESRVGLHFKLVADEAVGSAVNLA</sequence>
<reference evidence="2" key="1">
    <citation type="submission" date="2012-12" db="EMBL/GenBank/DDBJ databases">
        <title>Identification and characterization of a phenylalanine ammonia-lyase gene family in Isatis indigotica Fort.</title>
        <authorList>
            <person name="Liu Q."/>
            <person name="Chen J."/>
            <person name="Zhou X."/>
            <person name="Di P."/>
            <person name="Xiao Y."/>
            <person name="Xuan H."/>
            <person name="Zhang L."/>
            <person name="Chen W."/>
        </authorList>
    </citation>
    <scope>NUCLEOTIDE SEQUENCE</scope>
    <source>
        <tissue evidence="2">Salivary gland</tissue>
    </source>
</reference>
<dbReference type="EMBL" id="GADI01001593">
    <property type="protein sequence ID" value="JAA72215.1"/>
    <property type="molecule type" value="mRNA"/>
</dbReference>
<keyword evidence="2" id="KW-0413">Isomerase</keyword>
<proteinExistence type="evidence at transcript level"/>
<organism evidence="2">
    <name type="scientific">Ixodes ricinus</name>
    <name type="common">Common tick</name>
    <name type="synonym">Acarus ricinus</name>
    <dbReference type="NCBI Taxonomy" id="34613"/>
    <lineage>
        <taxon>Eukaryota</taxon>
        <taxon>Metazoa</taxon>
        <taxon>Ecdysozoa</taxon>
        <taxon>Arthropoda</taxon>
        <taxon>Chelicerata</taxon>
        <taxon>Arachnida</taxon>
        <taxon>Acari</taxon>
        <taxon>Parasitiformes</taxon>
        <taxon>Ixodida</taxon>
        <taxon>Ixodoidea</taxon>
        <taxon>Ixodidae</taxon>
        <taxon>Ixodinae</taxon>
        <taxon>Ixodes</taxon>
    </lineage>
</organism>
<feature type="region of interest" description="Disordered" evidence="1">
    <location>
        <begin position="132"/>
        <end position="159"/>
    </location>
</feature>
<accession>A0A0K8RM87</accession>
<evidence type="ECO:0000256" key="1">
    <source>
        <dbReference type="SAM" id="MobiDB-lite"/>
    </source>
</evidence>